<feature type="domain" description="YchJ-like middle NTF2-like" evidence="1">
    <location>
        <begin position="27"/>
        <end position="122"/>
    </location>
</feature>
<name>A0ABU9MSQ2_9GAMM</name>
<dbReference type="InterPro" id="IPR004027">
    <property type="entry name" value="SEC_C_motif"/>
</dbReference>
<evidence type="ECO:0000313" key="3">
    <source>
        <dbReference type="Proteomes" id="UP001447008"/>
    </source>
</evidence>
<dbReference type="SUPFAM" id="SSF54427">
    <property type="entry name" value="NTF2-like"/>
    <property type="match status" value="1"/>
</dbReference>
<dbReference type="InterPro" id="IPR032710">
    <property type="entry name" value="NTF2-like_dom_sf"/>
</dbReference>
<accession>A0ABU9MSQ2</accession>
<dbReference type="RefSeq" id="WP_342675998.1">
    <property type="nucleotide sequence ID" value="NZ_JBCGCU010000002.1"/>
</dbReference>
<protein>
    <submittedName>
        <fullName evidence="2">YchJ family metal-binding protein</fullName>
    </submittedName>
</protein>
<comment type="caution">
    <text evidence="2">The sequence shown here is derived from an EMBL/GenBank/DDBJ whole genome shotgun (WGS) entry which is preliminary data.</text>
</comment>
<organism evidence="2 3">
    <name type="scientific">Pseudoalteromonas qingdaonensis</name>
    <dbReference type="NCBI Taxonomy" id="3131913"/>
    <lineage>
        <taxon>Bacteria</taxon>
        <taxon>Pseudomonadati</taxon>
        <taxon>Pseudomonadota</taxon>
        <taxon>Gammaproteobacteria</taxon>
        <taxon>Alteromonadales</taxon>
        <taxon>Pseudoalteromonadaceae</taxon>
        <taxon>Pseudoalteromonas</taxon>
    </lineage>
</organism>
<dbReference type="SUPFAM" id="SSF103642">
    <property type="entry name" value="Sec-C motif"/>
    <property type="match status" value="1"/>
</dbReference>
<keyword evidence="3" id="KW-1185">Reference proteome</keyword>
<evidence type="ECO:0000313" key="2">
    <source>
        <dbReference type="EMBL" id="MEM0514337.1"/>
    </source>
</evidence>
<reference evidence="2 3" key="1">
    <citation type="submission" date="2024-03" db="EMBL/GenBank/DDBJ databases">
        <title>Pseudoalteromonas qingdaonensis sp. nov., isolated from the intestines of marine benthic organisms.</title>
        <authorList>
            <person name="Lin X."/>
            <person name="Fang S."/>
            <person name="Hu X."/>
        </authorList>
    </citation>
    <scope>NUCLEOTIDE SEQUENCE [LARGE SCALE GENOMIC DNA]</scope>
    <source>
        <strain evidence="2 3">YIC-827</strain>
    </source>
</reference>
<gene>
    <name evidence="2" type="ORF">WCN91_02605</name>
</gene>
<dbReference type="Gene3D" id="3.10.450.50">
    <property type="match status" value="1"/>
</dbReference>
<evidence type="ECO:0000259" key="1">
    <source>
        <dbReference type="Pfam" id="PF17775"/>
    </source>
</evidence>
<dbReference type="Pfam" id="PF17775">
    <property type="entry name" value="YchJ_M-like"/>
    <property type="match status" value="1"/>
</dbReference>
<dbReference type="EMBL" id="JBCGCU010000002">
    <property type="protein sequence ID" value="MEM0514337.1"/>
    <property type="molecule type" value="Genomic_DNA"/>
</dbReference>
<sequence length="152" mass="16804">MCYCGSEKQYVDCCGSFIDGSELPGDALTLMKSRYSAFCTQAIGYLVATCSVTALKNNQAEDVAEFAEAAKFTKLEIIDTDLSAYPAEVEFKAYYLFANSLCCIHERSTFIQQDGHWLYDAGTLMPAPERKLSRNDACPCGSEKKFKKCCSS</sequence>
<proteinExistence type="predicted"/>
<dbReference type="PANTHER" id="PTHR33747">
    <property type="entry name" value="UPF0225 PROTEIN SCO1677"/>
    <property type="match status" value="1"/>
</dbReference>
<dbReference type="Pfam" id="PF02810">
    <property type="entry name" value="SEC-C"/>
    <property type="match status" value="1"/>
</dbReference>
<dbReference type="Proteomes" id="UP001447008">
    <property type="component" value="Unassembled WGS sequence"/>
</dbReference>
<dbReference type="InterPro" id="IPR048469">
    <property type="entry name" value="YchJ-like_M"/>
</dbReference>
<dbReference type="PANTHER" id="PTHR33747:SF1">
    <property type="entry name" value="ADENYLATE CYCLASE-ASSOCIATED CAP C-TERMINAL DOMAIN-CONTAINING PROTEIN"/>
    <property type="match status" value="1"/>
</dbReference>